<organism evidence="2 3">
    <name type="scientific">Nocardia stercoris</name>
    <dbReference type="NCBI Taxonomy" id="2483361"/>
    <lineage>
        <taxon>Bacteria</taxon>
        <taxon>Bacillati</taxon>
        <taxon>Actinomycetota</taxon>
        <taxon>Actinomycetes</taxon>
        <taxon>Mycobacteriales</taxon>
        <taxon>Nocardiaceae</taxon>
        <taxon>Nocardia</taxon>
    </lineage>
</organism>
<dbReference type="EMBL" id="RFFH01000001">
    <property type="protein sequence ID" value="RMI35844.1"/>
    <property type="molecule type" value="Genomic_DNA"/>
</dbReference>
<proteinExistence type="predicted"/>
<dbReference type="InterPro" id="IPR013022">
    <property type="entry name" value="Xyl_isomerase-like_TIM-brl"/>
</dbReference>
<sequence>MTEPLPPLRLAAAPISWGVCEVPDWGAVLDPDTVLGEMRALGFRATELGPPGYLPDPPRALLDRYGLTAVGGFAALPLSRGPQAVRAAADQVCRSLAGAEVLVLGAGTGAEGYDGRARSGGDHRAAQKYAGRGGQRPDDQAECVGQAVDWSALVDAAGAVRDLAAGYGLRTVLHPHVGTHIESAESIERFLADSDLDLCLDTGHVLAGGGDPLSLVRRYPQRIGHVHLKDVRAEYAAKIRSGGWNYADAVGQGLYVPLGCGDVDIAAIVRALRAAGYRGWYVLEQDTRLAAGDGPDGPRADVAASLQYLEDIAAHGDREAVAG</sequence>
<accession>A0A3M2LEK6</accession>
<evidence type="ECO:0000313" key="2">
    <source>
        <dbReference type="EMBL" id="RMI35844.1"/>
    </source>
</evidence>
<protein>
    <submittedName>
        <fullName evidence="2">Inosose dehydratase</fullName>
    </submittedName>
</protein>
<dbReference type="Gene3D" id="3.20.20.150">
    <property type="entry name" value="Divalent-metal-dependent TIM barrel enzymes"/>
    <property type="match status" value="1"/>
</dbReference>
<dbReference type="OrthoDB" id="104997at2"/>
<dbReference type="InterPro" id="IPR050312">
    <property type="entry name" value="IolE/XylAMocC-like"/>
</dbReference>
<comment type="caution">
    <text evidence="2">The sequence shown here is derived from an EMBL/GenBank/DDBJ whole genome shotgun (WGS) entry which is preliminary data.</text>
</comment>
<feature type="domain" description="Xylose isomerase-like TIM barrel" evidence="1">
    <location>
        <begin position="39"/>
        <end position="309"/>
    </location>
</feature>
<dbReference type="AlphaFoldDB" id="A0A3M2LEK6"/>
<dbReference type="InterPro" id="IPR036237">
    <property type="entry name" value="Xyl_isomerase-like_sf"/>
</dbReference>
<dbReference type="PANTHER" id="PTHR12110">
    <property type="entry name" value="HYDROXYPYRUVATE ISOMERASE"/>
    <property type="match status" value="1"/>
</dbReference>
<dbReference type="RefSeq" id="WP_122186813.1">
    <property type="nucleotide sequence ID" value="NZ_RFFH01000001.1"/>
</dbReference>
<dbReference type="SUPFAM" id="SSF51658">
    <property type="entry name" value="Xylose isomerase-like"/>
    <property type="match status" value="1"/>
</dbReference>
<reference evidence="2 3" key="1">
    <citation type="submission" date="2018-10" db="EMBL/GenBank/DDBJ databases">
        <title>Isolation from cow dung.</title>
        <authorList>
            <person name="Ling L."/>
        </authorList>
    </citation>
    <scope>NUCLEOTIDE SEQUENCE [LARGE SCALE GENOMIC DNA]</scope>
    <source>
        <strain evidence="2 3">NEAU-LL90</strain>
    </source>
</reference>
<dbReference type="PANTHER" id="PTHR12110:SF41">
    <property type="entry name" value="INOSOSE DEHYDRATASE"/>
    <property type="match status" value="1"/>
</dbReference>
<evidence type="ECO:0000259" key="1">
    <source>
        <dbReference type="Pfam" id="PF01261"/>
    </source>
</evidence>
<dbReference type="Proteomes" id="UP000279275">
    <property type="component" value="Unassembled WGS sequence"/>
</dbReference>
<keyword evidence="3" id="KW-1185">Reference proteome</keyword>
<gene>
    <name evidence="2" type="ORF">EBN03_04310</name>
</gene>
<name>A0A3M2LEK6_9NOCA</name>
<dbReference type="Pfam" id="PF01261">
    <property type="entry name" value="AP_endonuc_2"/>
    <property type="match status" value="1"/>
</dbReference>
<evidence type="ECO:0000313" key="3">
    <source>
        <dbReference type="Proteomes" id="UP000279275"/>
    </source>
</evidence>